<dbReference type="Pfam" id="PF14694">
    <property type="entry name" value="LINES_N"/>
    <property type="match status" value="1"/>
</dbReference>
<dbReference type="InterPro" id="IPR024875">
    <property type="entry name" value="Protein_Lines"/>
</dbReference>
<name>A0A0P1AJE3_PLAHL</name>
<accession>A0A0P1AJE3</accession>
<evidence type="ECO:0000313" key="4">
    <source>
        <dbReference type="Proteomes" id="UP000054928"/>
    </source>
</evidence>
<dbReference type="EMBL" id="CCYD01000553">
    <property type="protein sequence ID" value="CEG41239.1"/>
    <property type="molecule type" value="Genomic_DNA"/>
</dbReference>
<proteinExistence type="predicted"/>
<dbReference type="OMA" id="HMADEYN"/>
<sequence length="497" mass="57427">MTQKHQNDISNLWTNSAEWYRTTCRIAAYSTSLQVGNEVSRDGLTELLRYLDHEDILVAYAAKEDIWKLVVSGKVATYHDVIYSILMTLPTAWRNGYRFQLLRHLIKIKVHKESVSTKENSLENHSLDSWDHSHDFPYPKSLFQNLVQIEAMVRAVFSPAEDMSESILHSVQYECLLFINDCLKSLQYTNISGPCQVKLIGLMTMLLNDVFVKMAFCSQPTYVSCVILGLLGSFLKLGDLWDTQTKVYQGKSVRERYQKWLGQCLTWLKESSCAATALQLHGERKYISTASCEAFISNSNVYPFLQKWLLFLSRMGTAFIKTTLTQLECSGCKFQAANPEFDSCLQRQLPNRQQLFKVLAEQDDVMIEFLNNVARMADGLDSIRDLRAQNYSQLMAHMADEYNQDLLFADLVDTLGWDHRVLLDLLISNETQMLEYLMRYLRRLSTHWDMSRRKLQTVDRLNGVVSILIRLRLEIDRLVAAQLFPYGARPLTRRLIS</sequence>
<dbReference type="GeneID" id="36406655"/>
<feature type="domain" description="Protein Lines C-terminal" evidence="2">
    <location>
        <begin position="464"/>
        <end position="495"/>
    </location>
</feature>
<evidence type="ECO:0000259" key="1">
    <source>
        <dbReference type="Pfam" id="PF14694"/>
    </source>
</evidence>
<keyword evidence="4" id="KW-1185">Reference proteome</keyword>
<dbReference type="Pfam" id="PF14695">
    <property type="entry name" value="LINES_C"/>
    <property type="match status" value="1"/>
</dbReference>
<protein>
    <submittedName>
        <fullName evidence="3">Protein Lines</fullName>
    </submittedName>
</protein>
<dbReference type="OrthoDB" id="8251209at2759"/>
<dbReference type="AlphaFoldDB" id="A0A0P1AJE3"/>
<dbReference type="PANTHER" id="PTHR16057">
    <property type="entry name" value="WINS1, 2 PROTEIN"/>
    <property type="match status" value="1"/>
</dbReference>
<evidence type="ECO:0000313" key="3">
    <source>
        <dbReference type="EMBL" id="CEG41239.1"/>
    </source>
</evidence>
<dbReference type="RefSeq" id="XP_024577608.1">
    <property type="nucleotide sequence ID" value="XM_024726986.1"/>
</dbReference>
<dbReference type="InterPro" id="IPR029415">
    <property type="entry name" value="Lines_C"/>
</dbReference>
<dbReference type="Proteomes" id="UP000054928">
    <property type="component" value="Unassembled WGS sequence"/>
</dbReference>
<organism evidence="3 4">
    <name type="scientific">Plasmopara halstedii</name>
    <name type="common">Downy mildew of sunflower</name>
    <dbReference type="NCBI Taxonomy" id="4781"/>
    <lineage>
        <taxon>Eukaryota</taxon>
        <taxon>Sar</taxon>
        <taxon>Stramenopiles</taxon>
        <taxon>Oomycota</taxon>
        <taxon>Peronosporomycetes</taxon>
        <taxon>Peronosporales</taxon>
        <taxon>Peronosporaceae</taxon>
        <taxon>Plasmopara</taxon>
    </lineage>
</organism>
<feature type="domain" description="Protein Lines N-terminal" evidence="1">
    <location>
        <begin position="343"/>
        <end position="449"/>
    </location>
</feature>
<evidence type="ECO:0000259" key="2">
    <source>
        <dbReference type="Pfam" id="PF14695"/>
    </source>
</evidence>
<reference evidence="4" key="1">
    <citation type="submission" date="2014-09" db="EMBL/GenBank/DDBJ databases">
        <authorList>
            <person name="Sharma Rahul"/>
            <person name="Thines Marco"/>
        </authorList>
    </citation>
    <scope>NUCLEOTIDE SEQUENCE [LARGE SCALE GENOMIC DNA]</scope>
</reference>
<dbReference type="InterPro" id="IPR032794">
    <property type="entry name" value="LINES_N"/>
</dbReference>
<dbReference type="PANTHER" id="PTHR16057:SF1">
    <property type="entry name" value="PROTEIN LINES HOMOLOG 1"/>
    <property type="match status" value="1"/>
</dbReference>